<evidence type="ECO:0000256" key="15">
    <source>
        <dbReference type="ARBA" id="ARBA00023239"/>
    </source>
</evidence>
<dbReference type="FunFam" id="3.30.70.1230:FF:000001">
    <property type="entry name" value="Adenylate cyclase"/>
    <property type="match status" value="1"/>
</dbReference>
<reference evidence="20" key="3">
    <citation type="submission" date="2023-05" db="EMBL/GenBank/DDBJ databases">
        <authorList>
            <person name="Smith C.H."/>
        </authorList>
    </citation>
    <scope>NUCLEOTIDE SEQUENCE</scope>
    <source>
        <strain evidence="20">CHS0354</strain>
        <tissue evidence="20">Mantle</tissue>
    </source>
</reference>
<feature type="region of interest" description="Disordered" evidence="17">
    <location>
        <begin position="1549"/>
        <end position="1634"/>
    </location>
</feature>
<feature type="domain" description="Guanylate cyclase" evidence="19">
    <location>
        <begin position="282"/>
        <end position="409"/>
    </location>
</feature>
<evidence type="ECO:0000256" key="9">
    <source>
        <dbReference type="ARBA" id="ARBA00022840"/>
    </source>
</evidence>
<dbReference type="InterPro" id="IPR018297">
    <property type="entry name" value="A/G_cyclase_CS"/>
</dbReference>
<reference evidence="20" key="1">
    <citation type="journal article" date="2021" name="Genome Biol. Evol.">
        <title>A High-Quality Reference Genome for a Parasitic Bivalve with Doubly Uniparental Inheritance (Bivalvia: Unionida).</title>
        <authorList>
            <person name="Smith C.H."/>
        </authorList>
    </citation>
    <scope>NUCLEOTIDE SEQUENCE</scope>
    <source>
        <strain evidence="20">CHS0354</strain>
    </source>
</reference>
<evidence type="ECO:0000256" key="17">
    <source>
        <dbReference type="SAM" id="MobiDB-lite"/>
    </source>
</evidence>
<feature type="compositionally biased region" description="Basic and acidic residues" evidence="17">
    <location>
        <begin position="1552"/>
        <end position="1577"/>
    </location>
</feature>
<dbReference type="InterPro" id="IPR009398">
    <property type="entry name" value="Adcy_conserved_dom"/>
</dbReference>
<evidence type="ECO:0000256" key="12">
    <source>
        <dbReference type="ARBA" id="ARBA00022998"/>
    </source>
</evidence>
<feature type="region of interest" description="Disordered" evidence="17">
    <location>
        <begin position="1395"/>
        <end position="1527"/>
    </location>
</feature>
<dbReference type="GO" id="GO:0004016">
    <property type="term" value="F:adenylate cyclase activity"/>
    <property type="evidence" value="ECO:0007669"/>
    <property type="project" value="UniProtKB-EC"/>
</dbReference>
<dbReference type="EC" id="4.6.1.1" evidence="4"/>
<keyword evidence="10" id="KW-0460">Magnesium</keyword>
<feature type="compositionally biased region" description="Pro residues" evidence="17">
    <location>
        <begin position="1268"/>
        <end position="1285"/>
    </location>
</feature>
<evidence type="ECO:0000256" key="1">
    <source>
        <dbReference type="ARBA" id="ARBA00001593"/>
    </source>
</evidence>
<dbReference type="PROSITE" id="PS50125">
    <property type="entry name" value="GUANYLATE_CYCLASE_2"/>
    <property type="match status" value="2"/>
</dbReference>
<feature type="region of interest" description="Disordered" evidence="17">
    <location>
        <begin position="1749"/>
        <end position="1791"/>
    </location>
</feature>
<reference evidence="20" key="2">
    <citation type="journal article" date="2021" name="Genome Biol. Evol.">
        <title>Developing a high-quality reference genome for a parasitic bivalve with doubly uniparental inheritance (Bivalvia: Unionida).</title>
        <authorList>
            <person name="Smith C.H."/>
        </authorList>
    </citation>
    <scope>NUCLEOTIDE SEQUENCE</scope>
    <source>
        <strain evidence="20">CHS0354</strain>
        <tissue evidence="20">Mantle</tissue>
    </source>
</reference>
<dbReference type="FunFam" id="3.30.70.1230:FF:000002">
    <property type="entry name" value="Adenylate cyclase"/>
    <property type="match status" value="1"/>
</dbReference>
<keyword evidence="11 18" id="KW-1133">Transmembrane helix</keyword>
<feature type="compositionally biased region" description="Polar residues" evidence="17">
    <location>
        <begin position="1077"/>
        <end position="1094"/>
    </location>
</feature>
<evidence type="ECO:0000256" key="13">
    <source>
        <dbReference type="ARBA" id="ARBA00023136"/>
    </source>
</evidence>
<evidence type="ECO:0000256" key="4">
    <source>
        <dbReference type="ARBA" id="ARBA00012201"/>
    </source>
</evidence>
<keyword evidence="7" id="KW-0677">Repeat</keyword>
<comment type="catalytic activity">
    <reaction evidence="1">
        <text>ATP = 3',5'-cyclic AMP + diphosphate</text>
        <dbReference type="Rhea" id="RHEA:15389"/>
        <dbReference type="ChEBI" id="CHEBI:30616"/>
        <dbReference type="ChEBI" id="CHEBI:33019"/>
        <dbReference type="ChEBI" id="CHEBI:58165"/>
        <dbReference type="EC" id="4.6.1.1"/>
    </reaction>
</comment>
<dbReference type="Gene3D" id="3.30.70.1230">
    <property type="entry name" value="Nucleotide cyclase"/>
    <property type="match status" value="2"/>
</dbReference>
<feature type="region of interest" description="Disordered" evidence="17">
    <location>
        <begin position="1219"/>
        <end position="1291"/>
    </location>
</feature>
<feature type="compositionally biased region" description="Polar residues" evidence="17">
    <location>
        <begin position="1102"/>
        <end position="1127"/>
    </location>
</feature>
<dbReference type="Proteomes" id="UP001195483">
    <property type="component" value="Unassembled WGS sequence"/>
</dbReference>
<evidence type="ECO:0000256" key="6">
    <source>
        <dbReference type="ARBA" id="ARBA00022723"/>
    </source>
</evidence>
<dbReference type="GO" id="GO:0005524">
    <property type="term" value="F:ATP binding"/>
    <property type="evidence" value="ECO:0007669"/>
    <property type="project" value="UniProtKB-KW"/>
</dbReference>
<keyword evidence="15 16" id="KW-0456">Lyase</keyword>
<feature type="compositionally biased region" description="Low complexity" evidence="17">
    <location>
        <begin position="1512"/>
        <end position="1527"/>
    </location>
</feature>
<evidence type="ECO:0000256" key="18">
    <source>
        <dbReference type="SAM" id="Phobius"/>
    </source>
</evidence>
<organism evidence="20 21">
    <name type="scientific">Potamilus streckersoni</name>
    <dbReference type="NCBI Taxonomy" id="2493646"/>
    <lineage>
        <taxon>Eukaryota</taxon>
        <taxon>Metazoa</taxon>
        <taxon>Spiralia</taxon>
        <taxon>Lophotrochozoa</taxon>
        <taxon>Mollusca</taxon>
        <taxon>Bivalvia</taxon>
        <taxon>Autobranchia</taxon>
        <taxon>Heteroconchia</taxon>
        <taxon>Palaeoheterodonta</taxon>
        <taxon>Unionida</taxon>
        <taxon>Unionoidea</taxon>
        <taxon>Unionidae</taxon>
        <taxon>Ambleminae</taxon>
        <taxon>Lampsilini</taxon>
        <taxon>Potamilus</taxon>
    </lineage>
</organism>
<dbReference type="GO" id="GO:0007189">
    <property type="term" value="P:adenylate cyclase-activating G protein-coupled receptor signaling pathway"/>
    <property type="evidence" value="ECO:0007669"/>
    <property type="project" value="TreeGrafter"/>
</dbReference>
<proteinExistence type="inferred from homology"/>
<dbReference type="Pfam" id="PF06327">
    <property type="entry name" value="Adcy_cons_dom"/>
    <property type="match status" value="1"/>
</dbReference>
<dbReference type="CDD" id="cd07302">
    <property type="entry name" value="CHD"/>
    <property type="match status" value="2"/>
</dbReference>
<keyword evidence="5 18" id="KW-0812">Transmembrane</keyword>
<evidence type="ECO:0000256" key="16">
    <source>
        <dbReference type="RuleBase" id="RU000405"/>
    </source>
</evidence>
<keyword evidence="13 18" id="KW-0472">Membrane</keyword>
<feature type="transmembrane region" description="Helical" evidence="18">
    <location>
        <begin position="160"/>
        <end position="182"/>
    </location>
</feature>
<gene>
    <name evidence="20" type="ORF">CHS0354_043050</name>
</gene>
<dbReference type="InterPro" id="IPR032628">
    <property type="entry name" value="AC_N"/>
</dbReference>
<accession>A0AAE0VTI4</accession>
<feature type="transmembrane region" description="Helical" evidence="18">
    <location>
        <begin position="739"/>
        <end position="756"/>
    </location>
</feature>
<dbReference type="SUPFAM" id="SSF55073">
    <property type="entry name" value="Nucleotide cyclase"/>
    <property type="match status" value="2"/>
</dbReference>
<feature type="transmembrane region" description="Helical" evidence="18">
    <location>
        <begin position="714"/>
        <end position="732"/>
    </location>
</feature>
<evidence type="ECO:0000256" key="10">
    <source>
        <dbReference type="ARBA" id="ARBA00022842"/>
    </source>
</evidence>
<feature type="compositionally biased region" description="Low complexity" evidence="17">
    <location>
        <begin position="1063"/>
        <end position="1076"/>
    </location>
</feature>
<feature type="transmembrane region" description="Helical" evidence="18">
    <location>
        <begin position="625"/>
        <end position="645"/>
    </location>
</feature>
<keyword evidence="12" id="KW-0115">cAMP biosynthesis</keyword>
<evidence type="ECO:0000259" key="19">
    <source>
        <dbReference type="PROSITE" id="PS50125"/>
    </source>
</evidence>
<dbReference type="InterPro" id="IPR001054">
    <property type="entry name" value="A/G_cyclase"/>
</dbReference>
<dbReference type="Pfam" id="PF00211">
    <property type="entry name" value="Guanylate_cyc"/>
    <property type="match status" value="2"/>
</dbReference>
<dbReference type="EMBL" id="JAEAOA010002360">
    <property type="protein sequence ID" value="KAK3589589.1"/>
    <property type="molecule type" value="Genomic_DNA"/>
</dbReference>
<feature type="domain" description="Guanylate cyclase" evidence="19">
    <location>
        <begin position="859"/>
        <end position="1002"/>
    </location>
</feature>
<feature type="compositionally biased region" description="Polar residues" evidence="17">
    <location>
        <begin position="1624"/>
        <end position="1634"/>
    </location>
</feature>
<feature type="transmembrane region" description="Helical" evidence="18">
    <location>
        <begin position="596"/>
        <end position="619"/>
    </location>
</feature>
<feature type="compositionally biased region" description="Low complexity" evidence="17">
    <location>
        <begin position="1751"/>
        <end position="1762"/>
    </location>
</feature>
<evidence type="ECO:0000256" key="14">
    <source>
        <dbReference type="ARBA" id="ARBA00023180"/>
    </source>
</evidence>
<feature type="compositionally biased region" description="Low complexity" evidence="17">
    <location>
        <begin position="1772"/>
        <end position="1785"/>
    </location>
</feature>
<evidence type="ECO:0000256" key="3">
    <source>
        <dbReference type="ARBA" id="ARBA00004141"/>
    </source>
</evidence>
<dbReference type="GO" id="GO:0005886">
    <property type="term" value="C:plasma membrane"/>
    <property type="evidence" value="ECO:0007669"/>
    <property type="project" value="InterPro"/>
</dbReference>
<dbReference type="SMART" id="SM00044">
    <property type="entry name" value="CYCc"/>
    <property type="match status" value="2"/>
</dbReference>
<keyword evidence="9" id="KW-0067">ATP-binding</keyword>
<keyword evidence="21" id="KW-1185">Reference proteome</keyword>
<dbReference type="GO" id="GO:0035556">
    <property type="term" value="P:intracellular signal transduction"/>
    <property type="evidence" value="ECO:0007669"/>
    <property type="project" value="InterPro"/>
</dbReference>
<dbReference type="PANTHER" id="PTHR45627">
    <property type="entry name" value="ADENYLATE CYCLASE TYPE 1"/>
    <property type="match status" value="1"/>
</dbReference>
<dbReference type="PANTHER" id="PTHR45627:SF26">
    <property type="entry name" value="ADENYLATE CYCLASE TYPE 1"/>
    <property type="match status" value="1"/>
</dbReference>
<comment type="similarity">
    <text evidence="16">Belongs to the adenylyl cyclase class-4/guanylyl cyclase family.</text>
</comment>
<dbReference type="InterPro" id="IPR029787">
    <property type="entry name" value="Nucleotide_cyclase"/>
</dbReference>
<protein>
    <recommendedName>
        <fullName evidence="4">adenylate cyclase</fullName>
        <ecNumber evidence="4">4.6.1.1</ecNumber>
    </recommendedName>
</protein>
<keyword evidence="14" id="KW-0325">Glycoprotein</keyword>
<comment type="caution">
    <text evidence="20">The sequence shown here is derived from an EMBL/GenBank/DDBJ whole genome shotgun (WGS) entry which is preliminary data.</text>
</comment>
<evidence type="ECO:0000313" key="21">
    <source>
        <dbReference type="Proteomes" id="UP001195483"/>
    </source>
</evidence>
<feature type="compositionally biased region" description="Low complexity" evidence="17">
    <location>
        <begin position="1459"/>
        <end position="1478"/>
    </location>
</feature>
<feature type="transmembrane region" description="Helical" evidence="18">
    <location>
        <begin position="768"/>
        <end position="791"/>
    </location>
</feature>
<comment type="subcellular location">
    <subcellularLocation>
        <location evidence="3">Membrane</location>
        <topology evidence="3">Multi-pass membrane protein</topology>
    </subcellularLocation>
</comment>
<comment type="cofactor">
    <cofactor evidence="2">
        <name>Mg(2+)</name>
        <dbReference type="ChEBI" id="CHEBI:18420"/>
    </cofactor>
</comment>
<dbReference type="GO" id="GO:0006171">
    <property type="term" value="P:cAMP biosynthetic process"/>
    <property type="evidence" value="ECO:0007669"/>
    <property type="project" value="UniProtKB-KW"/>
</dbReference>
<evidence type="ECO:0000256" key="11">
    <source>
        <dbReference type="ARBA" id="ARBA00022989"/>
    </source>
</evidence>
<feature type="transmembrane region" description="Helical" evidence="18">
    <location>
        <begin position="188"/>
        <end position="210"/>
    </location>
</feature>
<feature type="transmembrane region" description="Helical" evidence="18">
    <location>
        <begin position="665"/>
        <end position="694"/>
    </location>
</feature>
<feature type="compositionally biased region" description="Polar residues" evidence="17">
    <location>
        <begin position="1578"/>
        <end position="1591"/>
    </location>
</feature>
<feature type="compositionally biased region" description="Polar residues" evidence="17">
    <location>
        <begin position="1230"/>
        <end position="1243"/>
    </location>
</feature>
<feature type="transmembrane region" description="Helical" evidence="18">
    <location>
        <begin position="45"/>
        <end position="68"/>
    </location>
</feature>
<feature type="transmembrane region" description="Helical" evidence="18">
    <location>
        <begin position="135"/>
        <end position="153"/>
    </location>
</feature>
<evidence type="ECO:0000256" key="7">
    <source>
        <dbReference type="ARBA" id="ARBA00022737"/>
    </source>
</evidence>
<dbReference type="GO" id="GO:0046872">
    <property type="term" value="F:metal ion binding"/>
    <property type="evidence" value="ECO:0007669"/>
    <property type="project" value="UniProtKB-KW"/>
</dbReference>
<name>A0AAE0VTI4_9BIVA</name>
<dbReference type="PROSITE" id="PS00452">
    <property type="entry name" value="GUANYLATE_CYCLASE_1"/>
    <property type="match status" value="2"/>
</dbReference>
<evidence type="ECO:0000256" key="2">
    <source>
        <dbReference type="ARBA" id="ARBA00001946"/>
    </source>
</evidence>
<evidence type="ECO:0000313" key="20">
    <source>
        <dbReference type="EMBL" id="KAK3589589.1"/>
    </source>
</evidence>
<sequence length="1963" mass="220399">MERSPKMRKSGKRRLRRAFSRYQFENNELERLYKRYVYKLQQSSIGYMLGLFILLSACLAVLNFFYVAYISPKGIYFVVQCLIFLAIFIYINTKYMKESQFPTVCYLLLVFLLCFGVFGFPIHFGPNITDRRTPVFTPVDGVWEILFVLFMIYSLMPLKTYVATVFGIILPVSHMIVTALVANNTPSLLWRQLVANGILYMCVNVAGVFIHNVTERSQRKTFVVTRNCIAARLEIEDENEKLEKLLLSVLPQHVAMEMKNDITSPHQGMFHKIYIQRHDSVSILFADIVGFTVLASHCTAQDLVRILNELFGRFDHLAKNNKCMRIKILGDCYYCVSGLPEPRDDHAKCCVEMGLDMIDAIASVCESTEMRLNMRVGIHTGRVLCGVLGLKKWQYDVWSNDVTLANQMESGGIPGRVHITKATLNYLNGEYEVEPGKGADRNPSLEGIDTFLIRASHPRRTPSLMGKNWHDIRAKKLSFRSVSNCVMRLMHSVKFNAELPFSNVLTQQTEEKPTPGSGHTSKFTKFGYSVTDKLRKAFKERHSPQTMQPVDRVNKYLAQAIIARSVQREKSNHVNFITLRFKKSEKEKRYQASDDFAFSSSMMCSLLMLVCTAGMQAVILPRTFLLLMLFLGTFCWICVILMLILSIKLKCTVFDIRKSSGLRLFIMIITTVLIHVMAQVNVFCCKGGSVYHIFSNVTFYYLYPDDHLTCHLPHYIYLSCIMGYISVSIFLKLSAGIKLLLMMVMAAGYIAVLEVTNKKILDEFDDAYYPGIPTHVNGCVALLIFMVTLYIQGRQEEWTSRLDFLWKAQATEEKIEMTDLQNNNRQILCNILPSHVAAHFIDNQTNKNQLYSQQYNTVGVFFASIPNFSDFYMELEANNQGIECLRVLNEIIADFDELLNESRFRAVDKIKTIGSTYMTAIGLMPEFKIQDDSESVTRNLSILIEFIFAMKDKLRNINENSYNNFTLKVGVNVGPVVAGVIGARKPQYDIWGNTVNVASRMESTGKPDYIQVTEEVHNSLKDLYEFQCRGKVNVKGKGEMITHFLLGKRSNHPINNIVMPDTSLSQSSSSHDAFSSPNQSGSNMHRQVSATNSRDSIRQDSLKISQVQSPFLSPTDLPQSVEKTMSMPTPPGSLNRKRQNVQDSPRESRNPLRKCLSSQAPPSEEVTYVRVDSPELPAVHFRNTKMQGASGRAEDNSNRGVQNSLFDCLKVGIPDVNLEENSHHEKKTTNKSILESPHSSYSSFKGAKTTIPAKAREPLNRVVSSPPDYQPFHPPPPITAPPPLPKKQKRESTHLLNYQPNLPPRQVAVPTVPLIRPTPLVLAGVSQPLHQAIKPAPCQFPQKAHMSGPDTYRYPSVPTVPPSGTFITSELTNLDEIPLQERAKMMNMLKELGQVVDPAKPNRPFLQSTSSTKSKARAPHPGPPEEISEDKLVRATYREPIAGPTVSPDPCPVPVTSKRSTPTQRNTPPQRSTPTQTSFPEMDEPITLLNIDQPSLTRLPPKPIPGDTRRISNGSHASSSSSQSTLTPTSALPLFASIDGKSMFLLPPSSLLEHEDPHDLNKNLKRSPSDGSREQMQNKKSPNVKRSNSSPKLRPSAFPVPFNSRNQMKVLPPPLSDEDRESTCSKPQSDNSSVVMLQPIELKLARPAYVRHISTPEDGHHLRSFMANTDFMLPRMGKHISRSSDTLNSSIGPPTPKFPLTTATSSSLTQLLMELANDCPAMDIDLNLLSETGNIDSDKHDDVCLNGWTQNNNLGNKNSSKGATRVSDVMQKTTPPHNPKNPNTKGKTREANVGHKGQINPYQVKRRQNVTMPPRHCRSLDYIPSDREEYASSNASSAYGSPKSKRGAASNAVHEYMLPFFSQRIALGIESFSMSSIASSSEMSKSDPALNIDSGSTAYESEYDNYRPGMMSDEDFFVPEPVSDMDIDFFDDVNVDNVTVSDNYSLDMPLQLPVFSQKKITDV</sequence>
<evidence type="ECO:0000256" key="5">
    <source>
        <dbReference type="ARBA" id="ARBA00022692"/>
    </source>
</evidence>
<feature type="transmembrane region" description="Helical" evidence="18">
    <location>
        <begin position="103"/>
        <end position="123"/>
    </location>
</feature>
<keyword evidence="6" id="KW-0479">Metal-binding</keyword>
<keyword evidence="8" id="KW-0547">Nucleotide-binding</keyword>
<feature type="region of interest" description="Disordered" evidence="17">
    <location>
        <begin position="1056"/>
        <end position="1200"/>
    </location>
</feature>
<evidence type="ECO:0000256" key="8">
    <source>
        <dbReference type="ARBA" id="ARBA00022741"/>
    </source>
</evidence>
<feature type="transmembrane region" description="Helical" evidence="18">
    <location>
        <begin position="74"/>
        <end position="91"/>
    </location>
</feature>
<dbReference type="Pfam" id="PF16214">
    <property type="entry name" value="AC_N"/>
    <property type="match status" value="1"/>
</dbReference>